<dbReference type="EMBL" id="QTZN02000013">
    <property type="protein sequence ID" value="MVB06877.1"/>
    <property type="molecule type" value="Genomic_DNA"/>
</dbReference>
<dbReference type="Proteomes" id="UP000462449">
    <property type="component" value="Unassembled WGS sequence"/>
</dbReference>
<accession>A0A7M4D4U3</accession>
<protein>
    <recommendedName>
        <fullName evidence="5">Clostripain family protein</fullName>
    </recommendedName>
</protein>
<evidence type="ECO:0008006" key="5">
    <source>
        <dbReference type="Google" id="ProtNLM"/>
    </source>
</evidence>
<dbReference type="PROSITE" id="PS51257">
    <property type="entry name" value="PROKAR_LIPOPROTEIN"/>
    <property type="match status" value="1"/>
</dbReference>
<dbReference type="PANTHER" id="PTHR37835">
    <property type="entry name" value="ALPHA-CLOSTRIPAIN"/>
    <property type="match status" value="1"/>
</dbReference>
<evidence type="ECO:0000313" key="1">
    <source>
        <dbReference type="EMBL" id="MUP37672.1"/>
    </source>
</evidence>
<dbReference type="InterPro" id="IPR005077">
    <property type="entry name" value="Peptidase_C11"/>
</dbReference>
<comment type="caution">
    <text evidence="1">The sequence shown here is derived from an EMBL/GenBank/DDBJ whole genome shotgun (WGS) entry which is preliminary data.</text>
</comment>
<evidence type="ECO:0000313" key="3">
    <source>
        <dbReference type="Proteomes" id="UP000285951"/>
    </source>
</evidence>
<proteinExistence type="predicted"/>
<organism evidence="1 4">
    <name type="scientific">Labilibaculum euxinus</name>
    <dbReference type="NCBI Taxonomy" id="2686357"/>
    <lineage>
        <taxon>Bacteria</taxon>
        <taxon>Pseudomonadati</taxon>
        <taxon>Bacteroidota</taxon>
        <taxon>Bacteroidia</taxon>
        <taxon>Marinilabiliales</taxon>
        <taxon>Marinifilaceae</taxon>
        <taxon>Labilibaculum</taxon>
    </lineage>
</organism>
<dbReference type="OrthoDB" id="5507507at2"/>
<reference evidence="2 3" key="1">
    <citation type="submission" date="2019-11" db="EMBL/GenBank/DDBJ databases">
        <title>Draft genome sequence of Labilibaculum sp. strain SYP isolated from Black Sea.</title>
        <authorList>
            <person name="Yadav S."/>
            <person name="Villanueva L."/>
        </authorList>
    </citation>
    <scope>NUCLEOTIDE SEQUENCE [LARGE SCALE GENOMIC DNA]</scope>
    <source>
        <strain evidence="2 3">44</strain>
    </source>
</reference>
<sequence>MLFLLLRQMIKIRFTICILCIIIAFTSCQHEELELKSERGRQVLVYMIADNNLDYFAVRDINEMERGMGKDSDSELFVYIDRGVNGKPSHPYLLKIISDTTENIVSKIILTYPEQNSADPKVLEQVIKDVSEISKNKNPPKGLVLWSHGNAWLPPAISLYSDRDKIIDTTTNVSSIKSFGYDETLLDTESGHREMDIIELAETLSPYHFDFILFDACYMGTIEVAYELKDVCNYIICSPTEILSDGFPYDKIVNKLFSQPLQFKAIAEDQHSYYNSQKGILKSAAICVVKTDGLDNLSTFFNNEFTNSISNISIEKKNLSYTKDSLQQFDRLGAEFLFDMEDFVSRICKQKNKMMLLNEFHKCWHETVIYEKHTKSIVGSLELKSCNGLSIYIPQNYPSREKIKEYYKKLSWYEASNSSKLFLHFK</sequence>
<dbReference type="Pfam" id="PF03415">
    <property type="entry name" value="Peptidase_C11"/>
    <property type="match status" value="1"/>
</dbReference>
<dbReference type="Proteomes" id="UP000285951">
    <property type="component" value="Unassembled WGS sequence"/>
</dbReference>
<dbReference type="PANTHER" id="PTHR37835:SF1">
    <property type="entry name" value="ALPHA-CLOSTRIPAIN"/>
    <property type="match status" value="1"/>
</dbReference>
<keyword evidence="3" id="KW-1185">Reference proteome</keyword>
<dbReference type="AlphaFoldDB" id="A0A7M4D4U3"/>
<name>A0A7M4D4U3_9BACT</name>
<gene>
    <name evidence="2" type="ORF">DWB62_007575</name>
    <name evidence="1" type="ORF">GNY23_07575</name>
</gene>
<evidence type="ECO:0000313" key="4">
    <source>
        <dbReference type="Proteomes" id="UP000462449"/>
    </source>
</evidence>
<reference evidence="1 4" key="2">
    <citation type="submission" date="2019-12" db="EMBL/GenBank/DDBJ databases">
        <title>Draft genome sequence of Labilibaculum sp. strain 44 isolated from deep waters of Black Sea.</title>
        <authorList>
            <person name="Yadav S."/>
            <person name="Villanueva L."/>
        </authorList>
    </citation>
    <scope>NUCLEOTIDE SEQUENCE [LARGE SCALE GENOMIC DNA]</scope>
    <source>
        <strain evidence="1 4">44</strain>
    </source>
</reference>
<dbReference type="Gene3D" id="3.40.50.11970">
    <property type="match status" value="1"/>
</dbReference>
<dbReference type="EMBL" id="WOTW01000013">
    <property type="protein sequence ID" value="MUP37672.1"/>
    <property type="molecule type" value="Genomic_DNA"/>
</dbReference>
<evidence type="ECO:0000313" key="2">
    <source>
        <dbReference type="EMBL" id="MVB06877.1"/>
    </source>
</evidence>